<dbReference type="GO" id="GO:0015666">
    <property type="term" value="F:restriction endodeoxyribonuclease activity"/>
    <property type="evidence" value="ECO:0007669"/>
    <property type="project" value="TreeGrafter"/>
</dbReference>
<reference evidence="3 4" key="1">
    <citation type="submission" date="2020-08" db="EMBL/GenBank/DDBJ databases">
        <title>Genomic Encyclopedia of Type Strains, Phase IV (KMG-IV): sequencing the most valuable type-strain genomes for metagenomic binning, comparative biology and taxonomic classification.</title>
        <authorList>
            <person name="Goeker M."/>
        </authorList>
    </citation>
    <scope>NUCLEOTIDE SEQUENCE [LARGE SCALE GENOMIC DNA]</scope>
    <source>
        <strain evidence="3 4">DSM 24448</strain>
    </source>
</reference>
<organism evidence="3 4">
    <name type="scientific">Brevundimonas halotolerans</name>
    <dbReference type="NCBI Taxonomy" id="69670"/>
    <lineage>
        <taxon>Bacteria</taxon>
        <taxon>Pseudomonadati</taxon>
        <taxon>Pseudomonadota</taxon>
        <taxon>Alphaproteobacteria</taxon>
        <taxon>Caulobacterales</taxon>
        <taxon>Caulobacteraceae</taxon>
        <taxon>Brevundimonas</taxon>
    </lineage>
</organism>
<dbReference type="GO" id="GO:0003677">
    <property type="term" value="F:DNA binding"/>
    <property type="evidence" value="ECO:0007669"/>
    <property type="project" value="InterPro"/>
</dbReference>
<dbReference type="InterPro" id="IPR052906">
    <property type="entry name" value="Type_IV_Methyl-Rstrct_Enzyme"/>
</dbReference>
<dbReference type="Proteomes" id="UP000548978">
    <property type="component" value="Unassembled WGS sequence"/>
</dbReference>
<dbReference type="RefSeq" id="WP_164461760.1">
    <property type="nucleotide sequence ID" value="NZ_JACIJB010000012.1"/>
</dbReference>
<dbReference type="PANTHER" id="PTHR30015">
    <property type="entry name" value="MRR RESTRICTION SYSTEM PROTEIN"/>
    <property type="match status" value="1"/>
</dbReference>
<evidence type="ECO:0000313" key="3">
    <source>
        <dbReference type="EMBL" id="MBB5661591.1"/>
    </source>
</evidence>
<comment type="caution">
    <text evidence="3">The sequence shown here is derived from an EMBL/GenBank/DDBJ whole genome shotgun (WGS) entry which is preliminary data.</text>
</comment>
<dbReference type="Gene3D" id="3.40.1350.10">
    <property type="match status" value="1"/>
</dbReference>
<dbReference type="InterPro" id="IPR007560">
    <property type="entry name" value="Restrct_endonuc_IV_Mrr"/>
</dbReference>
<protein>
    <submittedName>
        <fullName evidence="3">Restriction system protein</fullName>
    </submittedName>
</protein>
<dbReference type="PANTHER" id="PTHR30015:SF7">
    <property type="entry name" value="TYPE IV METHYL-DIRECTED RESTRICTION ENZYME ECOKMRR"/>
    <property type="match status" value="1"/>
</dbReference>
<dbReference type="Pfam" id="PF04471">
    <property type="entry name" value="Mrr_cat"/>
    <property type="match status" value="1"/>
</dbReference>
<evidence type="ECO:0000313" key="4">
    <source>
        <dbReference type="Proteomes" id="UP000548978"/>
    </source>
</evidence>
<dbReference type="SUPFAM" id="SSF52980">
    <property type="entry name" value="Restriction endonuclease-like"/>
    <property type="match status" value="1"/>
</dbReference>
<gene>
    <name evidence="3" type="ORF">FHS65_002354</name>
</gene>
<keyword evidence="4" id="KW-1185">Reference proteome</keyword>
<feature type="coiled-coil region" evidence="1">
    <location>
        <begin position="17"/>
        <end position="44"/>
    </location>
</feature>
<feature type="domain" description="Restriction endonuclease type IV Mrr" evidence="2">
    <location>
        <begin position="352"/>
        <end position="463"/>
    </location>
</feature>
<dbReference type="GO" id="GO:0009307">
    <property type="term" value="P:DNA restriction-modification system"/>
    <property type="evidence" value="ECO:0007669"/>
    <property type="project" value="InterPro"/>
</dbReference>
<dbReference type="EMBL" id="JACIJB010000012">
    <property type="protein sequence ID" value="MBB5661591.1"/>
    <property type="molecule type" value="Genomic_DNA"/>
</dbReference>
<evidence type="ECO:0000256" key="1">
    <source>
        <dbReference type="SAM" id="Coils"/>
    </source>
</evidence>
<dbReference type="AlphaFoldDB" id="A0A7W9A553"/>
<keyword evidence="1" id="KW-0175">Coiled coil</keyword>
<name>A0A7W9A553_9CAUL</name>
<dbReference type="InterPro" id="IPR011335">
    <property type="entry name" value="Restrct_endonuc-II-like"/>
</dbReference>
<accession>A0A7W9A553</accession>
<sequence length="488" mass="53634">MERQARANARAARQYYLEGRADEAADLNEELQELNEQLASILADGLDADPGVHFEALRRTIDLNELPPSLRNLKAPDRSAFEPSPLSFFDKLMPGATARFTAAKSDGEFKYQAAIEHHNRLLVQRTEAVRRLQEGVDAHNAEIDDFEAGVERGDPSALKAFYELALASSEYPESFPNEVRVGYVEESKQIIVDLQMPSMEQAIPTVEKYSFVKSADEIREKARSDRSRKAQYADVISQIALRCLHEVFSAGDPGFVQTVVLNGFVIATDPGTGRQVQPYLVSVRVNRDQFSELQLSSVDAAACLKRLHASVSRSPAELVAIKPVVDINMADPRFVEEQDVLAMLDTRQNLMDLTPGEFESLITNLFQSMGLETKLTQASRDGGVDCVAFDPRPVLGGKVIVQAKRYKNTVGVSAVRDLFGTMHNEGASKGILVTTSGYGKAAFAFAEGKPIELLSGSNLLYLLKEHAGVDAKIEVPEDWSDPVADISS</sequence>
<evidence type="ECO:0000259" key="2">
    <source>
        <dbReference type="Pfam" id="PF04471"/>
    </source>
</evidence>
<proteinExistence type="predicted"/>
<dbReference type="InterPro" id="IPR011856">
    <property type="entry name" value="tRNA_endonuc-like_dom_sf"/>
</dbReference>